<dbReference type="Pfam" id="PF05527">
    <property type="entry name" value="TNFAIP8"/>
    <property type="match status" value="1"/>
</dbReference>
<accession>A0A1I8J535</accession>
<dbReference type="GO" id="GO:0042981">
    <property type="term" value="P:regulation of apoptotic process"/>
    <property type="evidence" value="ECO:0007669"/>
    <property type="project" value="InterPro"/>
</dbReference>
<keyword evidence="2" id="KW-1185">Reference proteome</keyword>
<organism evidence="2 3">
    <name type="scientific">Macrostomum lignano</name>
    <dbReference type="NCBI Taxonomy" id="282301"/>
    <lineage>
        <taxon>Eukaryota</taxon>
        <taxon>Metazoa</taxon>
        <taxon>Spiralia</taxon>
        <taxon>Lophotrochozoa</taxon>
        <taxon>Platyhelminthes</taxon>
        <taxon>Rhabditophora</taxon>
        <taxon>Macrostomorpha</taxon>
        <taxon>Macrostomida</taxon>
        <taxon>Macrostomidae</taxon>
        <taxon>Macrostomum</taxon>
    </lineage>
</organism>
<feature type="compositionally biased region" description="Polar residues" evidence="1">
    <location>
        <begin position="1861"/>
        <end position="1875"/>
    </location>
</feature>
<proteinExistence type="predicted"/>
<feature type="compositionally biased region" description="Basic and acidic residues" evidence="1">
    <location>
        <begin position="1836"/>
        <end position="1854"/>
    </location>
</feature>
<dbReference type="Proteomes" id="UP000095280">
    <property type="component" value="Unplaced"/>
</dbReference>
<evidence type="ECO:0000313" key="3">
    <source>
        <dbReference type="WBParaSite" id="maker-uti_cns_0045996-snap-gene-0.7-mRNA-1"/>
    </source>
</evidence>
<feature type="region of interest" description="Disordered" evidence="1">
    <location>
        <begin position="545"/>
        <end position="566"/>
    </location>
</feature>
<feature type="compositionally biased region" description="Polar residues" evidence="1">
    <location>
        <begin position="1"/>
        <end position="10"/>
    </location>
</feature>
<feature type="region of interest" description="Disordered" evidence="1">
    <location>
        <begin position="2883"/>
        <end position="2917"/>
    </location>
</feature>
<feature type="region of interest" description="Disordered" evidence="1">
    <location>
        <begin position="695"/>
        <end position="742"/>
    </location>
</feature>
<protein>
    <submittedName>
        <fullName evidence="3">Protein kinase domain-containing protein</fullName>
    </submittedName>
</protein>
<feature type="compositionally biased region" description="Low complexity" evidence="1">
    <location>
        <begin position="729"/>
        <end position="742"/>
    </location>
</feature>
<feature type="region of interest" description="Disordered" evidence="1">
    <location>
        <begin position="1"/>
        <end position="75"/>
    </location>
</feature>
<evidence type="ECO:0000313" key="2">
    <source>
        <dbReference type="Proteomes" id="UP000095280"/>
    </source>
</evidence>
<dbReference type="InterPro" id="IPR038355">
    <property type="entry name" value="TNFAIP8_sf"/>
</dbReference>
<evidence type="ECO:0000256" key="1">
    <source>
        <dbReference type="SAM" id="MobiDB-lite"/>
    </source>
</evidence>
<dbReference type="InterPro" id="IPR008477">
    <property type="entry name" value="TNFAIP8-like"/>
</dbReference>
<dbReference type="WBParaSite" id="maker-uti_cns_0045996-snap-gene-0.7-mRNA-1">
    <property type="protein sequence ID" value="maker-uti_cns_0045996-snap-gene-0.7-mRNA-1"/>
    <property type="gene ID" value="maker-uti_cns_0045996-snap-gene-0.7"/>
</dbReference>
<dbReference type="Gene3D" id="1.20.1440.160">
    <property type="entry name" value="Tumor necrosis factor alpha-induced protein 8-like"/>
    <property type="match status" value="1"/>
</dbReference>
<reference evidence="3" key="1">
    <citation type="submission" date="2016-11" db="UniProtKB">
        <authorList>
            <consortium name="WormBaseParasite"/>
        </authorList>
    </citation>
    <scope>IDENTIFICATION</scope>
</reference>
<feature type="compositionally biased region" description="Polar residues" evidence="1">
    <location>
        <begin position="2898"/>
        <end position="2910"/>
    </location>
</feature>
<feature type="region of interest" description="Disordered" evidence="1">
    <location>
        <begin position="2806"/>
        <end position="2826"/>
    </location>
</feature>
<feature type="region of interest" description="Disordered" evidence="1">
    <location>
        <begin position="461"/>
        <end position="527"/>
    </location>
</feature>
<dbReference type="PANTHER" id="PTHR12757:SF1">
    <property type="entry name" value="PROTEIN SALIVARY GLANDS MARRED"/>
    <property type="match status" value="1"/>
</dbReference>
<feature type="compositionally biased region" description="Low complexity" evidence="1">
    <location>
        <begin position="1616"/>
        <end position="1628"/>
    </location>
</feature>
<dbReference type="PANTHER" id="PTHR12757">
    <property type="entry name" value="TUMOR NECROSIS FACTOR INDUCED PROTEIN"/>
    <property type="match status" value="1"/>
</dbReference>
<dbReference type="GO" id="GO:0005737">
    <property type="term" value="C:cytoplasm"/>
    <property type="evidence" value="ECO:0007669"/>
    <property type="project" value="TreeGrafter"/>
</dbReference>
<feature type="region of interest" description="Disordered" evidence="1">
    <location>
        <begin position="1835"/>
        <end position="1875"/>
    </location>
</feature>
<dbReference type="FunFam" id="1.20.1440.160:FF:000001">
    <property type="entry name" value="Tumor necrosis factor alpha-induced protein 8-like 1"/>
    <property type="match status" value="1"/>
</dbReference>
<sequence length="2917" mass="313696">MASRQASSRCRQAAPASNAKAARHGTTVGRHKHTETVGGQARIGADSEQPEVARVARRAAGAAQPLRQEEAGGGCGCREAAGQGPAGAEAADDGGDRGGRGFCASAIRQQPALLRGVLGDGGPSTRKFVNFIDAATSASTISEKAVLCASFRVNRKRSMKASLKPRRNTKLCSISFVDLFKRGNGKFADSDRHFDLKGRCKADAVVSQIASLISQNSYDLSQNLPGVSNVEPRVLLGSVTEQQLGRFKRFTACCESLASSCWGGFTLFYGKEALLTGGIPELYERRLVQPVVSEIIDLVFAINKSQLHLNAFTFRGLSSKVVQALLHHRSGFFHLLLGRNSRDVLVNEDAASLNFQLLVHLAHAQKRIHCDGQYLLHVGRVLTFNVYYGNIAQANDESCKLIVVTRTRNAQLWSFQTLGVENSDIVKRTILFASAANSWSREAFCNASSTATMQTRVLEHLESTPDSSGFSPPAQPKTDDDVAAAADSSKEAAERTMRRRTPSTAASVDRRSAASQSPRHNSPSQSFNRIQLRLKFLRIELQGRLTNSSSRPPSITEPERAEGSEQALHANCISQKHSRIGLESDNIGNRQTMSTSLLARLGKHLIGDSVQIAPALRREQPAARLVLGHQAHGLQALQAFAQRAAVATRRMVGTVAAPVHLAIDLGESADAHLQKLDKICVLHCCFYPPAQPKTDDDVAAAADSSKEAAERTMRRRTPSTAASVDRRSAASQSPVSVSNSSSTDRIRTWEADRIFILSASNSLLARLGKHLIGDSVQIAPALRREQPAARLVLGHQAHGLQALQAFAQRAAVATRRMVGTVAAPVHLAIDLGESADAHLQKLDKICVLHCCFYEGGQSPDQLLLVNILDAHKLVWVFGWCLSLELLELFLIDKYEYSVELCSTSRVKTNPPVISSEHQSEEQHLLAISEDCDISIIPGLQLRSTKPIRMMDGRCSLARSYRASVPTLSSAQKAARSSPECAESSCRSSVAVSVRVSALTVSTIACHSRALWRSGSTSDLRTARIERKAAQASPLRRRRFFLHVRHCDVGRHSQHLDLQRVLTTRLTLDATSTDQPVDLALGAFNGRGQEGEVVGVAKRAQALFAVAATDTSAQQEAVVIRGDLLTSQVAAAMSEVQLHLPLHQLLLPDQPLDLHSEVFQLADLSLSIRIRRLRQRCSDRPRLADSADDSVLVAYLHRRPGCSAPQKCRLFATWTVFGQRADVPDLVLAREPLTRLQLAPQPATPEDLSVLSQGVVLMDSQRLSGDDCVYVSPTGWLTVGLRLEAKSATFHDGIRLCTIALKVFKIHSTFAASVHPPENLGRELANLLASEVAVLPDVVEAEDPAEPLLQASAGQLRQPGHVAVKRQLASTVNVQPVEDDASEWCRIAKRKQQAEDAADVLLGCQAAGAVLLEAAVQQPELAFAEARLPRQLLDGRRAVVMLRQFLLPLAATSSRLDRFQLMRFFVHYGTGRLAVKLYAFATVLLAEAAVQQPELAFAEARLPRQLLDGRRAVVMLRQFLLPLAATSSRLDRFQLMRFFVHYGTGRRSQAETTKKSTSFSAFFLISASIQVEYGLTSQGIIIPAGLSASRLHHCLPEPCPPACLLHFLGQQSDSEPGANAGGAAAEGASSAGGDGGGEGGAFSSQSFSLRAQKKIVSKLATKKSVKIFIDAASARVFDKIYKLVKTHTGSRQAAQKLLKQIIKLNMKIGVLYLNDMFNDEERAMADDFRDKFNDLTTDLVRMQTRRSTLDQASLVRQFRDCEQLVLRLIRRHLSEKSQAGVRTCATFFTEPAFLSALFDRSSPLAAQMDSICDDIQDLLDRGPYYSKQLIDYSALDEESRKSHTDSDRCDNDPSKNSKRQRSAQPLTPAIQSSSASSPGRLMMQLLIEAVMLRRLELMMMLRLSTTQCAAAAAAILDAMRRHRRRQEAASGAGSATTHLISRHVRLRMLQMLRLLLMLHHGHGLQVEGAAIVAESSQRKLPLRPLPGARGGAQMVLVVVPAVQRVGGVGIGQRGAALAVVFVALRTRTQGASTAAVMSATAAAAAAAAAALGAATDADDGGDEADADDAMGDVDEQAGLDGPAVLDIVVGADDQLVLAWTQLVHQPHLRLLAAGGAEKSHLSAEAIELKEGATGAANQSVGDVAELVAVSSLNPGDLVAEPMSGADADAGTAARRKHELRRVVIDVQHLDDELGHRAQLRAGHVVHNGHGQLVLVEFFPIQRFSGADLPVLRDIQRPATRAAGQREGHSLAGAVAAGESQQAEGHPRVDALVGIIEGDLGGAARVHRGGQRAGLLALLQLEQQRRLNPRRVVVGVDDADCDGGGGAVTRARRVLSVGHGHGKVQQISRRVQRVPIDGGGHADDGCGGGGAQLLRVARGALLRQLDARLEFVPTDHLDSNHLASLQRRAAAVVTPDLGDQLGRALEVELATVLQEIVASLVNPAVLRNPDGRVPRPAAPGHGRHGNLRLVVVDVNHPQAELDGHLPLRHPAVGHEHRDVVLRLGPSVQPFAKRDAALRVDGESCRGAAVGDGEAQPAVLAAVPVVRVDPGDQAADGYARHVRLVVVAVPDSNQQQLAGAALLPAAVAGGEGEVVLLLLLIVDDRGAFEPQAEQVTLAAVQSEGALVLLQKVVASSHHAVVADVGIGGEVQRVAAVEVWDRLEYGNLDDNPRGAVEGVELDDAITASLGRVRTGGRVFPVDATLDAHVAVPIDGEEPGGWNDAELRRGRLAPQPGPNVADGGLQVGLLFDAEGHLLGQEAQDERRGRGQAEQQYSTLAGGTTETPVLERYLPALDLALDPCSLRPKQKLLKGAQESSSPEREQLSQANSIRNADIEYKADKATEYTQENLFAQLKSYFISSVFLNRKGAGPVRDVRRPSCSVMIPTPGSGPLRTEEAPGAKTTQRANALTNLRRQGGNKD</sequence>
<feature type="region of interest" description="Disordered" evidence="1">
    <location>
        <begin position="2055"/>
        <end position="2074"/>
    </location>
</feature>
<feature type="compositionally biased region" description="Polar residues" evidence="1">
    <location>
        <begin position="513"/>
        <end position="527"/>
    </location>
</feature>
<feature type="region of interest" description="Disordered" evidence="1">
    <location>
        <begin position="1614"/>
        <end position="1636"/>
    </location>
</feature>
<name>A0A1I8J535_9PLAT</name>